<reference evidence="2" key="1">
    <citation type="submission" date="2019-10" db="EMBL/GenBank/DDBJ databases">
        <title>The sequence and de novo assembly of the wild yak genome.</title>
        <authorList>
            <person name="Liu Y."/>
        </authorList>
    </citation>
    <scope>NUCLEOTIDE SEQUENCE [LARGE SCALE GENOMIC DNA]</scope>
    <source>
        <strain evidence="2">WY2019</strain>
    </source>
</reference>
<dbReference type="AlphaFoldDB" id="A0A6B0RUH4"/>
<proteinExistence type="predicted"/>
<evidence type="ECO:0000313" key="2">
    <source>
        <dbReference type="EMBL" id="MXQ92781.1"/>
    </source>
</evidence>
<evidence type="ECO:0000313" key="3">
    <source>
        <dbReference type="Proteomes" id="UP000322234"/>
    </source>
</evidence>
<gene>
    <name evidence="2" type="ORF">E5288_WYG010625</name>
</gene>
<feature type="transmembrane region" description="Helical" evidence="1">
    <location>
        <begin position="21"/>
        <end position="39"/>
    </location>
</feature>
<protein>
    <submittedName>
        <fullName evidence="2">Uncharacterized protein</fullName>
    </submittedName>
</protein>
<dbReference type="EMBL" id="VBQZ03000086">
    <property type="protein sequence ID" value="MXQ92781.1"/>
    <property type="molecule type" value="Genomic_DNA"/>
</dbReference>
<organism evidence="2 3">
    <name type="scientific">Bos mutus</name>
    <name type="common">wild yak</name>
    <dbReference type="NCBI Taxonomy" id="72004"/>
    <lineage>
        <taxon>Eukaryota</taxon>
        <taxon>Metazoa</taxon>
        <taxon>Chordata</taxon>
        <taxon>Craniata</taxon>
        <taxon>Vertebrata</taxon>
        <taxon>Euteleostomi</taxon>
        <taxon>Mammalia</taxon>
        <taxon>Eutheria</taxon>
        <taxon>Laurasiatheria</taxon>
        <taxon>Artiodactyla</taxon>
        <taxon>Ruminantia</taxon>
        <taxon>Pecora</taxon>
        <taxon>Bovidae</taxon>
        <taxon>Bovinae</taxon>
        <taxon>Bos</taxon>
    </lineage>
</organism>
<accession>A0A6B0RUH4</accession>
<keyword evidence="1" id="KW-1133">Transmembrane helix</keyword>
<keyword evidence="1" id="KW-0812">Transmembrane</keyword>
<name>A0A6B0RUH4_9CETA</name>
<feature type="transmembrane region" description="Helical" evidence="1">
    <location>
        <begin position="59"/>
        <end position="80"/>
    </location>
</feature>
<keyword evidence="1" id="KW-0472">Membrane</keyword>
<dbReference type="Proteomes" id="UP000322234">
    <property type="component" value="Unassembled WGS sequence"/>
</dbReference>
<keyword evidence="3" id="KW-1185">Reference proteome</keyword>
<evidence type="ECO:0000256" key="1">
    <source>
        <dbReference type="SAM" id="Phobius"/>
    </source>
</evidence>
<sequence>MERVTCKVHLQHLRMATPPELLSWLVSLLVKAVTAWGAVTEMRGIAQVAEDFSTLKMLFHPAFYLISMGKNQVRLLWYLFYDGFQKPKI</sequence>
<comment type="caution">
    <text evidence="2">The sequence shown here is derived from an EMBL/GenBank/DDBJ whole genome shotgun (WGS) entry which is preliminary data.</text>
</comment>